<feature type="region of interest" description="Disordered" evidence="5">
    <location>
        <begin position="41"/>
        <end position="60"/>
    </location>
</feature>
<keyword evidence="8" id="KW-1185">Reference proteome</keyword>
<dbReference type="OrthoDB" id="279675at2"/>
<evidence type="ECO:0000256" key="2">
    <source>
        <dbReference type="ARBA" id="ARBA00022840"/>
    </source>
</evidence>
<dbReference type="Gene3D" id="1.10.10.60">
    <property type="entry name" value="Homeodomain-like"/>
    <property type="match status" value="1"/>
</dbReference>
<dbReference type="Gene3D" id="1.10.8.60">
    <property type="match status" value="1"/>
</dbReference>
<dbReference type="GO" id="GO:0043565">
    <property type="term" value="F:sequence-specific DNA binding"/>
    <property type="evidence" value="ECO:0007669"/>
    <property type="project" value="InterPro"/>
</dbReference>
<dbReference type="GO" id="GO:0005524">
    <property type="term" value="F:ATP binding"/>
    <property type="evidence" value="ECO:0007669"/>
    <property type="project" value="UniProtKB-KW"/>
</dbReference>
<dbReference type="Pfam" id="PF25601">
    <property type="entry name" value="AAA_lid_14"/>
    <property type="match status" value="1"/>
</dbReference>
<evidence type="ECO:0000256" key="4">
    <source>
        <dbReference type="ARBA" id="ARBA00023163"/>
    </source>
</evidence>
<feature type="region of interest" description="Disordered" evidence="5">
    <location>
        <begin position="1"/>
        <end position="33"/>
    </location>
</feature>
<organism evidence="7 8">
    <name type="scientific">Saltatorellus ferox</name>
    <dbReference type="NCBI Taxonomy" id="2528018"/>
    <lineage>
        <taxon>Bacteria</taxon>
        <taxon>Pseudomonadati</taxon>
        <taxon>Planctomycetota</taxon>
        <taxon>Planctomycetia</taxon>
        <taxon>Planctomycetia incertae sedis</taxon>
        <taxon>Saltatorellus</taxon>
    </lineage>
</organism>
<name>A0A518EX22_9BACT</name>
<dbReference type="PROSITE" id="PS50045">
    <property type="entry name" value="SIGMA54_INTERACT_4"/>
    <property type="match status" value="1"/>
</dbReference>
<dbReference type="InterPro" id="IPR058031">
    <property type="entry name" value="AAA_lid_NorR"/>
</dbReference>
<dbReference type="InterPro" id="IPR027417">
    <property type="entry name" value="P-loop_NTPase"/>
</dbReference>
<dbReference type="GO" id="GO:0006355">
    <property type="term" value="P:regulation of DNA-templated transcription"/>
    <property type="evidence" value="ECO:0007669"/>
    <property type="project" value="InterPro"/>
</dbReference>
<dbReference type="Pfam" id="PF00158">
    <property type="entry name" value="Sigma54_activat"/>
    <property type="match status" value="1"/>
</dbReference>
<dbReference type="RefSeq" id="WP_145201586.1">
    <property type="nucleotide sequence ID" value="NZ_CP036434.1"/>
</dbReference>
<proteinExistence type="predicted"/>
<keyword evidence="2" id="KW-0067">ATP-binding</keyword>
<dbReference type="PRINTS" id="PR01590">
    <property type="entry name" value="HTHFIS"/>
</dbReference>
<keyword evidence="4" id="KW-0804">Transcription</keyword>
<evidence type="ECO:0000313" key="8">
    <source>
        <dbReference type="Proteomes" id="UP000320390"/>
    </source>
</evidence>
<dbReference type="AlphaFoldDB" id="A0A518EX22"/>
<dbReference type="Gene3D" id="3.40.50.300">
    <property type="entry name" value="P-loop containing nucleotide triphosphate hydrolases"/>
    <property type="match status" value="1"/>
</dbReference>
<keyword evidence="3" id="KW-0805">Transcription regulation</keyword>
<gene>
    <name evidence="7" type="primary">zraR_9</name>
    <name evidence="7" type="ORF">Poly30_41640</name>
</gene>
<evidence type="ECO:0000256" key="1">
    <source>
        <dbReference type="ARBA" id="ARBA00022741"/>
    </source>
</evidence>
<protein>
    <submittedName>
        <fullName evidence="7">Transcriptional regulatory protein ZraR</fullName>
    </submittedName>
</protein>
<dbReference type="EMBL" id="CP036434">
    <property type="protein sequence ID" value="QDV08611.1"/>
    <property type="molecule type" value="Genomic_DNA"/>
</dbReference>
<dbReference type="PANTHER" id="PTHR32071">
    <property type="entry name" value="TRANSCRIPTIONAL REGULATORY PROTEIN"/>
    <property type="match status" value="1"/>
</dbReference>
<dbReference type="CDD" id="cd00009">
    <property type="entry name" value="AAA"/>
    <property type="match status" value="1"/>
</dbReference>
<evidence type="ECO:0000313" key="7">
    <source>
        <dbReference type="EMBL" id="QDV08611.1"/>
    </source>
</evidence>
<dbReference type="SUPFAM" id="SSF52540">
    <property type="entry name" value="P-loop containing nucleoside triphosphate hydrolases"/>
    <property type="match status" value="1"/>
</dbReference>
<reference evidence="7 8" key="1">
    <citation type="submission" date="2019-02" db="EMBL/GenBank/DDBJ databases">
        <title>Deep-cultivation of Planctomycetes and their phenomic and genomic characterization uncovers novel biology.</title>
        <authorList>
            <person name="Wiegand S."/>
            <person name="Jogler M."/>
            <person name="Boedeker C."/>
            <person name="Pinto D."/>
            <person name="Vollmers J."/>
            <person name="Rivas-Marin E."/>
            <person name="Kohn T."/>
            <person name="Peeters S.H."/>
            <person name="Heuer A."/>
            <person name="Rast P."/>
            <person name="Oberbeckmann S."/>
            <person name="Bunk B."/>
            <person name="Jeske O."/>
            <person name="Meyerdierks A."/>
            <person name="Storesund J.E."/>
            <person name="Kallscheuer N."/>
            <person name="Luecker S."/>
            <person name="Lage O.M."/>
            <person name="Pohl T."/>
            <person name="Merkel B.J."/>
            <person name="Hornburger P."/>
            <person name="Mueller R.-W."/>
            <person name="Bruemmer F."/>
            <person name="Labrenz M."/>
            <person name="Spormann A.M."/>
            <person name="Op den Camp H."/>
            <person name="Overmann J."/>
            <person name="Amann R."/>
            <person name="Jetten M.S.M."/>
            <person name="Mascher T."/>
            <person name="Medema M.H."/>
            <person name="Devos D.P."/>
            <person name="Kaster A.-K."/>
            <person name="Ovreas L."/>
            <person name="Rohde M."/>
            <person name="Galperin M.Y."/>
            <person name="Jogler C."/>
        </authorList>
    </citation>
    <scope>NUCLEOTIDE SEQUENCE [LARGE SCALE GENOMIC DNA]</scope>
    <source>
        <strain evidence="7 8">Poly30</strain>
    </source>
</reference>
<sequence length="351" mass="36895">MDSENDPLPPAGSDGFGREAEASDELAGGPDQWEAFEERLARVASGVPTPDPADDSLGAPATVLLTGESGAGKSRAARRFHDLSGRRDGPFVSVHLSGLASTLLEGELFGHEAGAFTGAVGAREGRFVRASGGTLVLEAIETLDLALQVKLLRVLQERVVEPLGSEDFVEVDVQVIATTGRSLARAVEEGQFREDLYYRLAVVPLQVPPLRTRTHGPGFEGLCQGVMAHVAARAGVAPRALSPEALAALAAHPWPGNFRELENAIERVLVLGSPGETVRAEEVAFLGEGLAGRAEEIALEALASGVGLEELEAAVLEAALEQEKGNVSAAARCVGLSRRAFSYRRKKLDGA</sequence>
<dbReference type="SUPFAM" id="SSF46689">
    <property type="entry name" value="Homeodomain-like"/>
    <property type="match status" value="1"/>
</dbReference>
<evidence type="ECO:0000256" key="5">
    <source>
        <dbReference type="SAM" id="MobiDB-lite"/>
    </source>
</evidence>
<accession>A0A518EX22</accession>
<dbReference type="InterPro" id="IPR009057">
    <property type="entry name" value="Homeodomain-like_sf"/>
</dbReference>
<evidence type="ECO:0000256" key="3">
    <source>
        <dbReference type="ARBA" id="ARBA00023015"/>
    </source>
</evidence>
<dbReference type="Pfam" id="PF02954">
    <property type="entry name" value="HTH_8"/>
    <property type="match status" value="1"/>
</dbReference>
<dbReference type="Proteomes" id="UP000320390">
    <property type="component" value="Chromosome"/>
</dbReference>
<dbReference type="InterPro" id="IPR002197">
    <property type="entry name" value="HTH_Fis"/>
</dbReference>
<feature type="domain" description="Sigma-54 factor interaction" evidence="6">
    <location>
        <begin position="26"/>
        <end position="270"/>
    </location>
</feature>
<dbReference type="InterPro" id="IPR002078">
    <property type="entry name" value="Sigma_54_int"/>
</dbReference>
<keyword evidence="1" id="KW-0547">Nucleotide-binding</keyword>
<evidence type="ECO:0000259" key="6">
    <source>
        <dbReference type="PROSITE" id="PS50045"/>
    </source>
</evidence>
<dbReference type="FunFam" id="3.40.50.300:FF:000006">
    <property type="entry name" value="DNA-binding transcriptional regulator NtrC"/>
    <property type="match status" value="1"/>
</dbReference>
<dbReference type="PANTHER" id="PTHR32071:SF57">
    <property type="entry name" value="C4-DICARBOXYLATE TRANSPORT TRANSCRIPTIONAL REGULATORY PROTEIN DCTD"/>
    <property type="match status" value="1"/>
</dbReference>